<evidence type="ECO:0000313" key="6">
    <source>
        <dbReference type="EMBL" id="MET3597911.1"/>
    </source>
</evidence>
<comment type="similarity">
    <text evidence="1">Belongs to the LysR transcriptional regulatory family.</text>
</comment>
<evidence type="ECO:0000313" key="7">
    <source>
        <dbReference type="Proteomes" id="UP001549036"/>
    </source>
</evidence>
<proteinExistence type="inferred from homology"/>
<keyword evidence="2" id="KW-0805">Transcription regulation</keyword>
<evidence type="ECO:0000259" key="5">
    <source>
        <dbReference type="PROSITE" id="PS50931"/>
    </source>
</evidence>
<protein>
    <submittedName>
        <fullName evidence="6">DNA-binding transcriptional LysR family regulator</fullName>
    </submittedName>
</protein>
<dbReference type="PRINTS" id="PR00039">
    <property type="entry name" value="HTHLYSR"/>
</dbReference>
<name>A0ABV2I4S6_9HYPH</name>
<dbReference type="Pfam" id="PF00126">
    <property type="entry name" value="HTH_1"/>
    <property type="match status" value="1"/>
</dbReference>
<evidence type="ECO:0000256" key="4">
    <source>
        <dbReference type="ARBA" id="ARBA00023163"/>
    </source>
</evidence>
<reference evidence="6 7" key="1">
    <citation type="submission" date="2024-06" db="EMBL/GenBank/DDBJ databases">
        <title>Genomic Encyclopedia of Type Strains, Phase IV (KMG-IV): sequencing the most valuable type-strain genomes for metagenomic binning, comparative biology and taxonomic classification.</title>
        <authorList>
            <person name="Goeker M."/>
        </authorList>
    </citation>
    <scope>NUCLEOTIDE SEQUENCE [LARGE SCALE GENOMIC DNA]</scope>
    <source>
        <strain evidence="6 7">DSM 29846</strain>
    </source>
</reference>
<dbReference type="Gene3D" id="1.10.10.10">
    <property type="entry name" value="Winged helix-like DNA-binding domain superfamily/Winged helix DNA-binding domain"/>
    <property type="match status" value="1"/>
</dbReference>
<keyword evidence="4" id="KW-0804">Transcription</keyword>
<dbReference type="Gene3D" id="3.40.190.10">
    <property type="entry name" value="Periplasmic binding protein-like II"/>
    <property type="match status" value="2"/>
</dbReference>
<sequence>MATAQTISELNWNLLRTFCIIAEERSITGAAKHLQMSQPSVSLALQKLEEQLGCKLVFRDPRHFALTLRGEKIYQECSEMFRCVDRIGVLSQDKSDDEFGELKLSMVTRVQFPLVDEALRLYHQRYPSVTWHIDIRTSLDIVRQISMQKAGIGICLLIREMPTLRCRHLYREDFGVFCGAEHPLFGVQEVNVHRLQQEPFIALDSPNDAASGFEPMIFLREGLGLGRRVSGWSHELDEVRRMLISGLGIGLLPVLIADDDVAQGRLWPLRLLDQPLGADVYLVSSNLSSLTPPEQKFVDLIDELLGLYPNMT</sequence>
<dbReference type="SUPFAM" id="SSF53850">
    <property type="entry name" value="Periplasmic binding protein-like II"/>
    <property type="match status" value="1"/>
</dbReference>
<evidence type="ECO:0000256" key="3">
    <source>
        <dbReference type="ARBA" id="ARBA00023125"/>
    </source>
</evidence>
<dbReference type="Pfam" id="PF03466">
    <property type="entry name" value="LysR_substrate"/>
    <property type="match status" value="1"/>
</dbReference>
<evidence type="ECO:0000256" key="2">
    <source>
        <dbReference type="ARBA" id="ARBA00023015"/>
    </source>
</evidence>
<dbReference type="InterPro" id="IPR036390">
    <property type="entry name" value="WH_DNA-bd_sf"/>
</dbReference>
<dbReference type="PROSITE" id="PS50931">
    <property type="entry name" value="HTH_LYSR"/>
    <property type="match status" value="1"/>
</dbReference>
<dbReference type="PANTHER" id="PTHR30126">
    <property type="entry name" value="HTH-TYPE TRANSCRIPTIONAL REGULATOR"/>
    <property type="match status" value="1"/>
</dbReference>
<dbReference type="EMBL" id="JBEPLM010000034">
    <property type="protein sequence ID" value="MET3597911.1"/>
    <property type="molecule type" value="Genomic_DNA"/>
</dbReference>
<dbReference type="RefSeq" id="WP_354418285.1">
    <property type="nucleotide sequence ID" value="NZ_JBEPLM010000034.1"/>
</dbReference>
<comment type="caution">
    <text evidence="6">The sequence shown here is derived from an EMBL/GenBank/DDBJ whole genome shotgun (WGS) entry which is preliminary data.</text>
</comment>
<organism evidence="6 7">
    <name type="scientific">Mesorhizobium shonense</name>
    <dbReference type="NCBI Taxonomy" id="1209948"/>
    <lineage>
        <taxon>Bacteria</taxon>
        <taxon>Pseudomonadati</taxon>
        <taxon>Pseudomonadota</taxon>
        <taxon>Alphaproteobacteria</taxon>
        <taxon>Hyphomicrobiales</taxon>
        <taxon>Phyllobacteriaceae</taxon>
        <taxon>Mesorhizobium</taxon>
    </lineage>
</organism>
<keyword evidence="3 6" id="KW-0238">DNA-binding</keyword>
<dbReference type="InterPro" id="IPR036388">
    <property type="entry name" value="WH-like_DNA-bd_sf"/>
</dbReference>
<dbReference type="GO" id="GO:0003677">
    <property type="term" value="F:DNA binding"/>
    <property type="evidence" value="ECO:0007669"/>
    <property type="project" value="UniProtKB-KW"/>
</dbReference>
<dbReference type="SUPFAM" id="SSF46785">
    <property type="entry name" value="Winged helix' DNA-binding domain"/>
    <property type="match status" value="1"/>
</dbReference>
<dbReference type="InterPro" id="IPR000847">
    <property type="entry name" value="LysR_HTH_N"/>
</dbReference>
<gene>
    <name evidence="6" type="ORF">ABID26_007338</name>
</gene>
<accession>A0ABV2I4S6</accession>
<dbReference type="Proteomes" id="UP001549036">
    <property type="component" value="Unassembled WGS sequence"/>
</dbReference>
<feature type="domain" description="HTH lysR-type" evidence="5">
    <location>
        <begin position="10"/>
        <end position="67"/>
    </location>
</feature>
<dbReference type="PANTHER" id="PTHR30126:SF40">
    <property type="entry name" value="HTH-TYPE TRANSCRIPTIONAL REGULATOR GLTR"/>
    <property type="match status" value="1"/>
</dbReference>
<keyword evidence="7" id="KW-1185">Reference proteome</keyword>
<dbReference type="CDD" id="cd05466">
    <property type="entry name" value="PBP2_LTTR_substrate"/>
    <property type="match status" value="1"/>
</dbReference>
<dbReference type="InterPro" id="IPR005119">
    <property type="entry name" value="LysR_subst-bd"/>
</dbReference>
<evidence type="ECO:0000256" key="1">
    <source>
        <dbReference type="ARBA" id="ARBA00009437"/>
    </source>
</evidence>